<keyword evidence="2" id="KW-1185">Reference proteome</keyword>
<organism evidence="1 2">
    <name type="scientific">Streptomyces murinus</name>
    <dbReference type="NCBI Taxonomy" id="33900"/>
    <lineage>
        <taxon>Bacteria</taxon>
        <taxon>Bacillati</taxon>
        <taxon>Actinomycetota</taxon>
        <taxon>Actinomycetes</taxon>
        <taxon>Kitasatosporales</taxon>
        <taxon>Streptomycetaceae</taxon>
        <taxon>Streptomyces</taxon>
    </lineage>
</organism>
<evidence type="ECO:0000313" key="1">
    <source>
        <dbReference type="EMBL" id="MBA9050998.1"/>
    </source>
</evidence>
<dbReference type="AlphaFoldDB" id="A0A7W3RJ58"/>
<proteinExistence type="predicted"/>
<evidence type="ECO:0000313" key="2">
    <source>
        <dbReference type="Proteomes" id="UP000577386"/>
    </source>
</evidence>
<accession>A0A7W3RJ58</accession>
<dbReference type="Proteomes" id="UP000577386">
    <property type="component" value="Unassembled WGS sequence"/>
</dbReference>
<sequence length="75" mass="8292">MTTTTAAGLAASGYVLRLCHRWIKLRAQVRRAELDQHGLSERARSLPPGSRIIERTAHHDVDILIGGMTMGRSAR</sequence>
<dbReference type="EMBL" id="JACJIJ010000001">
    <property type="protein sequence ID" value="MBA9050998.1"/>
    <property type="molecule type" value="Genomic_DNA"/>
</dbReference>
<comment type="caution">
    <text evidence="1">The sequence shown here is derived from an EMBL/GenBank/DDBJ whole genome shotgun (WGS) entry which is preliminary data.</text>
</comment>
<gene>
    <name evidence="1" type="ORF">HDA42_000173</name>
</gene>
<name>A0A7W3RJ58_STRMR</name>
<dbReference type="RefSeq" id="WP_182774409.1">
    <property type="nucleotide sequence ID" value="NZ_BAAAHW010000057.1"/>
</dbReference>
<protein>
    <submittedName>
        <fullName evidence="1">Uncharacterized protein</fullName>
    </submittedName>
</protein>
<reference evidence="1 2" key="1">
    <citation type="submission" date="2020-08" db="EMBL/GenBank/DDBJ databases">
        <title>Sequencing the genomes of 1000 actinobacteria strains.</title>
        <authorList>
            <person name="Klenk H.-P."/>
        </authorList>
    </citation>
    <scope>NUCLEOTIDE SEQUENCE [LARGE SCALE GENOMIC DNA]</scope>
    <source>
        <strain evidence="1 2">DSM 41827</strain>
    </source>
</reference>